<dbReference type="PANTHER" id="PTHR43763:SF6">
    <property type="entry name" value="XAA-PRO AMINOPEPTIDASE 1"/>
    <property type="match status" value="1"/>
</dbReference>
<dbReference type="FunFam" id="3.40.350.10:FF:000010">
    <property type="entry name" value="Probable Xaa-Pro aminopeptidase P"/>
    <property type="match status" value="1"/>
</dbReference>
<keyword evidence="5 14" id="KW-0031">Aminopeptidase</keyword>
<comment type="caution">
    <text evidence="14">The sequence shown here is derived from an EMBL/GenBank/DDBJ whole genome shotgun (WGS) entry which is preliminary data.</text>
</comment>
<dbReference type="SUPFAM" id="SSF55920">
    <property type="entry name" value="Creatinase/aminopeptidase"/>
    <property type="match status" value="1"/>
</dbReference>
<dbReference type="Proteomes" id="UP000186594">
    <property type="component" value="Unassembled WGS sequence"/>
</dbReference>
<proteinExistence type="inferred from homology"/>
<feature type="domain" description="Peptidase M24" evidence="11">
    <location>
        <begin position="346"/>
        <end position="561"/>
    </location>
</feature>
<evidence type="ECO:0000256" key="5">
    <source>
        <dbReference type="ARBA" id="ARBA00022438"/>
    </source>
</evidence>
<dbReference type="Pfam" id="PF01321">
    <property type="entry name" value="Creatinase_N"/>
    <property type="match status" value="1"/>
</dbReference>
<dbReference type="PANTHER" id="PTHR43763">
    <property type="entry name" value="XAA-PRO AMINOPEPTIDASE 1"/>
    <property type="match status" value="1"/>
</dbReference>
<evidence type="ECO:0000256" key="3">
    <source>
        <dbReference type="ARBA" id="ARBA00008766"/>
    </source>
</evidence>
<evidence type="ECO:0000259" key="12">
    <source>
        <dbReference type="Pfam" id="PF01321"/>
    </source>
</evidence>
<comment type="similarity">
    <text evidence="3">Belongs to the peptidase M24B family.</text>
</comment>
<evidence type="ECO:0000256" key="9">
    <source>
        <dbReference type="ARBA" id="ARBA00023049"/>
    </source>
</evidence>
<evidence type="ECO:0000259" key="11">
    <source>
        <dbReference type="Pfam" id="PF00557"/>
    </source>
</evidence>
<feature type="domain" description="Peptidase M24 C-terminal" evidence="13">
    <location>
        <begin position="573"/>
        <end position="633"/>
    </location>
</feature>
<reference evidence="14 15" key="1">
    <citation type="submission" date="2016-04" db="EMBL/GenBank/DDBJ databases">
        <title>Evolutionary innovation and constraint leading to complex multicellularity in the Ascomycota.</title>
        <authorList>
            <person name="Cisse O."/>
            <person name="Nguyen A."/>
            <person name="Hewitt D.A."/>
            <person name="Jedd G."/>
            <person name="Stajich J.E."/>
        </authorList>
    </citation>
    <scope>NUCLEOTIDE SEQUENCE [LARGE SCALE GENOMIC DNA]</scope>
    <source>
        <strain evidence="14 15">DAH-3</strain>
    </source>
</reference>
<evidence type="ECO:0000256" key="6">
    <source>
        <dbReference type="ARBA" id="ARBA00022670"/>
    </source>
</evidence>
<dbReference type="InterPro" id="IPR000587">
    <property type="entry name" value="Creatinase_N"/>
</dbReference>
<dbReference type="STRING" id="1198029.A0A1U7LSV9"/>
<evidence type="ECO:0000259" key="13">
    <source>
        <dbReference type="Pfam" id="PF16188"/>
    </source>
</evidence>
<dbReference type="InterPro" id="IPR032416">
    <property type="entry name" value="Peptidase_M24_C"/>
</dbReference>
<evidence type="ECO:0000256" key="10">
    <source>
        <dbReference type="ARBA" id="ARBA00023211"/>
    </source>
</evidence>
<dbReference type="InterPro" id="IPR029149">
    <property type="entry name" value="Creatin/AminoP/Spt16_N"/>
</dbReference>
<name>A0A1U7LSV9_NEOID</name>
<keyword evidence="10" id="KW-0464">Manganese</keyword>
<protein>
    <recommendedName>
        <fullName evidence="4">Xaa-Pro aminopeptidase</fullName>
        <ecNumber evidence="4">3.4.11.9</ecNumber>
    </recommendedName>
</protein>
<dbReference type="OrthoDB" id="9995434at2759"/>
<dbReference type="FunFam" id="3.40.350.10:FF:000003">
    <property type="entry name" value="Xaa-pro aminopeptidase P"/>
    <property type="match status" value="1"/>
</dbReference>
<dbReference type="Gene3D" id="3.90.230.10">
    <property type="entry name" value="Creatinase/methionine aminopeptidase superfamily"/>
    <property type="match status" value="1"/>
</dbReference>
<dbReference type="GO" id="GO:0046872">
    <property type="term" value="F:metal ion binding"/>
    <property type="evidence" value="ECO:0007669"/>
    <property type="project" value="UniProtKB-KW"/>
</dbReference>
<evidence type="ECO:0000313" key="15">
    <source>
        <dbReference type="Proteomes" id="UP000186594"/>
    </source>
</evidence>
<dbReference type="AlphaFoldDB" id="A0A1U7LSV9"/>
<sequence length="634" mass="70588">MQLRGMLRRLIKPFSSNKHNYYTARPMDQAASATNTTERLSSLRTLMRKCNIQLYVVPSEDSHQSEYTCPADARRAYISGFTGSAGCAVITETKAALFTDGRYFNQAGKQLDSNWTLMKYGLPDVLSWQEWTIAEAKSGKSVGVDATLLTFSQAKKLQDDLQSQSEAKLVPMDCNLIDDVWAKQRPARPTRPVFVLETKYTGKSVADKLLELRKAIEKRSAEGFVVSALDEIAWLFNLRGDDIPYNPVFFSYALVTMTNTTLYIHESQLNDGIKKHLGDHVKIAPFYAIFADSTILSKTLEAKKKILVAKTASWALVNALGQNNVEEIQSPIQMAKAVKNDVELDGMRKCHIRDGASLIEYFAWLEDSLKDGSSLDEVDVSDKLEQIRKGKENYAGLSFPTISSTGPNGAIIHYQPEKGSCAVVDPSAIYLCDSGAQDGTTDVTRTVHHRTPNAFEKEAYTLVLKGHISLARAVFPKGTTGFAIDVLARQHLWIQGLDYRHGTGHGVGAFLNVHEGPAGIGTRLAFSEVALDAGMVLSNEPGYYEDGKFGIRLENLVIVKEVETQHRFGDRSYFGFETITMCPFASNLIEKSMLTNDDIHWLNAYHKQVLEKTKSFLKGNPQALAWLERETRVI</sequence>
<dbReference type="Gene3D" id="3.40.350.10">
    <property type="entry name" value="Creatinase/prolidase N-terminal domain"/>
    <property type="match status" value="2"/>
</dbReference>
<dbReference type="EMBL" id="LXFE01000323">
    <property type="protein sequence ID" value="OLL25747.1"/>
    <property type="molecule type" value="Genomic_DNA"/>
</dbReference>
<keyword evidence="8" id="KW-0378">Hydrolase</keyword>
<dbReference type="GO" id="GO:0006508">
    <property type="term" value="P:proteolysis"/>
    <property type="evidence" value="ECO:0007669"/>
    <property type="project" value="UniProtKB-KW"/>
</dbReference>
<keyword evidence="6" id="KW-0645">Protease</keyword>
<comment type="cofactor">
    <cofactor evidence="2">
        <name>Mn(2+)</name>
        <dbReference type="ChEBI" id="CHEBI:29035"/>
    </cofactor>
</comment>
<evidence type="ECO:0000256" key="7">
    <source>
        <dbReference type="ARBA" id="ARBA00022723"/>
    </source>
</evidence>
<dbReference type="InterPro" id="IPR050422">
    <property type="entry name" value="X-Pro_aminopeptidase_P"/>
</dbReference>
<dbReference type="OMA" id="EPGMILS"/>
<dbReference type="InterPro" id="IPR036005">
    <property type="entry name" value="Creatinase/aminopeptidase-like"/>
</dbReference>
<dbReference type="FunFam" id="3.90.230.10:FF:000007">
    <property type="entry name" value="Xaa-Pro aminopeptidase P"/>
    <property type="match status" value="1"/>
</dbReference>
<evidence type="ECO:0000256" key="4">
    <source>
        <dbReference type="ARBA" id="ARBA00012574"/>
    </source>
</evidence>
<dbReference type="InterPro" id="IPR000994">
    <property type="entry name" value="Pept_M24"/>
</dbReference>
<gene>
    <name evidence="14" type="ORF">NEOLI_001646</name>
</gene>
<accession>A0A1U7LSV9</accession>
<keyword evidence="7" id="KW-0479">Metal-binding</keyword>
<feature type="domain" description="Creatinase N-terminal" evidence="12">
    <location>
        <begin position="39"/>
        <end position="173"/>
    </location>
</feature>
<dbReference type="EC" id="3.4.11.9" evidence="4"/>
<comment type="catalytic activity">
    <reaction evidence="1">
        <text>Release of any N-terminal amino acid, including proline, that is linked to proline, even from a dipeptide or tripeptide.</text>
        <dbReference type="EC" id="3.4.11.9"/>
    </reaction>
</comment>
<evidence type="ECO:0000256" key="2">
    <source>
        <dbReference type="ARBA" id="ARBA00001936"/>
    </source>
</evidence>
<dbReference type="CDD" id="cd01085">
    <property type="entry name" value="APP"/>
    <property type="match status" value="1"/>
</dbReference>
<dbReference type="SUPFAM" id="SSF53092">
    <property type="entry name" value="Creatinase/prolidase N-terminal domain"/>
    <property type="match status" value="1"/>
</dbReference>
<organism evidence="14 15">
    <name type="scientific">Neolecta irregularis (strain DAH-3)</name>
    <dbReference type="NCBI Taxonomy" id="1198029"/>
    <lineage>
        <taxon>Eukaryota</taxon>
        <taxon>Fungi</taxon>
        <taxon>Dikarya</taxon>
        <taxon>Ascomycota</taxon>
        <taxon>Taphrinomycotina</taxon>
        <taxon>Neolectales</taxon>
        <taxon>Neolectaceae</taxon>
        <taxon>Neolecta</taxon>
    </lineage>
</organism>
<dbReference type="Pfam" id="PF16188">
    <property type="entry name" value="Peptidase_M24_C"/>
    <property type="match status" value="1"/>
</dbReference>
<evidence type="ECO:0000256" key="8">
    <source>
        <dbReference type="ARBA" id="ARBA00022801"/>
    </source>
</evidence>
<dbReference type="GO" id="GO:0070006">
    <property type="term" value="F:metalloaminopeptidase activity"/>
    <property type="evidence" value="ECO:0007669"/>
    <property type="project" value="InterPro"/>
</dbReference>
<dbReference type="GO" id="GO:0005737">
    <property type="term" value="C:cytoplasm"/>
    <property type="evidence" value="ECO:0007669"/>
    <property type="project" value="UniProtKB-ARBA"/>
</dbReference>
<keyword evidence="15" id="KW-1185">Reference proteome</keyword>
<keyword evidence="9" id="KW-0482">Metalloprotease</keyword>
<evidence type="ECO:0000256" key="1">
    <source>
        <dbReference type="ARBA" id="ARBA00001424"/>
    </source>
</evidence>
<dbReference type="Pfam" id="PF00557">
    <property type="entry name" value="Peptidase_M24"/>
    <property type="match status" value="1"/>
</dbReference>
<evidence type="ECO:0000313" key="14">
    <source>
        <dbReference type="EMBL" id="OLL25747.1"/>
    </source>
</evidence>
<dbReference type="Pfam" id="PF16189">
    <property type="entry name" value="Creatinase_N_2"/>
    <property type="match status" value="1"/>
</dbReference>
<dbReference type="InterPro" id="IPR033740">
    <property type="entry name" value="Pept_M24B"/>
</dbReference>